<dbReference type="Pfam" id="PF07713">
    <property type="entry name" value="DUF1604"/>
    <property type="match status" value="1"/>
</dbReference>
<accession>A0A137NPI2</accession>
<dbReference type="STRING" id="796925.A0A137NPI2"/>
<feature type="compositionally biased region" description="Polar residues" evidence="1">
    <location>
        <begin position="171"/>
        <end position="182"/>
    </location>
</feature>
<dbReference type="EMBL" id="KQ965328">
    <property type="protein sequence ID" value="KXN64641.1"/>
    <property type="molecule type" value="Genomic_DNA"/>
</dbReference>
<name>A0A137NPI2_CONC2</name>
<feature type="compositionally biased region" description="Basic and acidic residues" evidence="1">
    <location>
        <begin position="123"/>
        <end position="142"/>
    </location>
</feature>
<feature type="region of interest" description="Disordered" evidence="1">
    <location>
        <begin position="212"/>
        <end position="315"/>
    </location>
</feature>
<dbReference type="GO" id="GO:0006397">
    <property type="term" value="P:mRNA processing"/>
    <property type="evidence" value="ECO:0007669"/>
    <property type="project" value="InterPro"/>
</dbReference>
<dbReference type="OrthoDB" id="20507at2759"/>
<feature type="compositionally biased region" description="Basic and acidic residues" evidence="1">
    <location>
        <begin position="154"/>
        <end position="170"/>
    </location>
</feature>
<dbReference type="Proteomes" id="UP000070444">
    <property type="component" value="Unassembled WGS sequence"/>
</dbReference>
<feature type="domain" description="G patch" evidence="2">
    <location>
        <begin position="40"/>
        <end position="116"/>
    </location>
</feature>
<dbReference type="InterPro" id="IPR011666">
    <property type="entry name" value="DUF1604"/>
</dbReference>
<evidence type="ECO:0000313" key="4">
    <source>
        <dbReference type="Proteomes" id="UP000070444"/>
    </source>
</evidence>
<reference evidence="3 4" key="1">
    <citation type="journal article" date="2015" name="Genome Biol. Evol.">
        <title>Phylogenomic analyses indicate that early fungi evolved digesting cell walls of algal ancestors of land plants.</title>
        <authorList>
            <person name="Chang Y."/>
            <person name="Wang S."/>
            <person name="Sekimoto S."/>
            <person name="Aerts A.L."/>
            <person name="Choi C."/>
            <person name="Clum A."/>
            <person name="LaButti K.M."/>
            <person name="Lindquist E.A."/>
            <person name="Yee Ngan C."/>
            <person name="Ohm R.A."/>
            <person name="Salamov A.A."/>
            <person name="Grigoriev I.V."/>
            <person name="Spatafora J.W."/>
            <person name="Berbee M.L."/>
        </authorList>
    </citation>
    <scope>NUCLEOTIDE SEQUENCE [LARGE SCALE GENOMIC DNA]</scope>
    <source>
        <strain evidence="3 4">NRRL 28638</strain>
    </source>
</reference>
<sequence>MSYNNNSSIKYLKEGEVIDGEEAELLIGDPNEENEFLSNKDKEVRDEQGRRRFHGAFTGGYSAGYYNTVGSREGWAPSDFKSTKTNRRTKDSNERKILDFMDEEDLDSFNPIRNIGKESKIRIESKRSSKNNKKEEIEERYGPDGSWISNKPDIAVRYDGSKDDEYERKASQSMFSHLHSSNKTVDEFSMRGGIGTGVLDNDYDDIDVYAQPAMSSYSIKSKKNKNLTKDDGDGDRIVLGKKKRPPPPQIEHYSPPKIMAPPPKQEPLPSENTEIGRIAFVPKSKRIKPPPQPQPKPQSASSQQSEVKTHSLYSSDTVITNYTKSDILKIIERYAIPPQEAKSALRGFQPFTDDPGKQERYKNYLKYHSKPIGSEKDESDKNSITFPSNYNIEQITKQIEEFYKSSKVFKPM</sequence>
<feature type="region of interest" description="Disordered" evidence="1">
    <location>
        <begin position="123"/>
        <end position="182"/>
    </location>
</feature>
<proteinExistence type="predicted"/>
<dbReference type="GO" id="GO:0005634">
    <property type="term" value="C:nucleus"/>
    <property type="evidence" value="ECO:0007669"/>
    <property type="project" value="TreeGrafter"/>
</dbReference>
<dbReference type="GO" id="GO:0003723">
    <property type="term" value="F:RNA binding"/>
    <property type="evidence" value="ECO:0007669"/>
    <property type="project" value="TreeGrafter"/>
</dbReference>
<feature type="non-terminal residue" evidence="3">
    <location>
        <position position="412"/>
    </location>
</feature>
<dbReference type="PANTHER" id="PTHR13384">
    <property type="entry name" value="G PATCH DOMAIN-CONTAINING PROTEIN 1"/>
    <property type="match status" value="1"/>
</dbReference>
<evidence type="ECO:0000259" key="2">
    <source>
        <dbReference type="Pfam" id="PF07713"/>
    </source>
</evidence>
<dbReference type="AlphaFoldDB" id="A0A137NPI2"/>
<organism evidence="3 4">
    <name type="scientific">Conidiobolus coronatus (strain ATCC 28846 / CBS 209.66 / NRRL 28638)</name>
    <name type="common">Delacroixia coronata</name>
    <dbReference type="NCBI Taxonomy" id="796925"/>
    <lineage>
        <taxon>Eukaryota</taxon>
        <taxon>Fungi</taxon>
        <taxon>Fungi incertae sedis</taxon>
        <taxon>Zoopagomycota</taxon>
        <taxon>Entomophthoromycotina</taxon>
        <taxon>Entomophthoromycetes</taxon>
        <taxon>Entomophthorales</taxon>
        <taxon>Ancylistaceae</taxon>
        <taxon>Conidiobolus</taxon>
    </lineage>
</organism>
<evidence type="ECO:0000256" key="1">
    <source>
        <dbReference type="SAM" id="MobiDB-lite"/>
    </source>
</evidence>
<dbReference type="Pfam" id="PF26093">
    <property type="entry name" value="HTH_TGH"/>
    <property type="match status" value="1"/>
</dbReference>
<protein>
    <submittedName>
        <fullName evidence="3">DUF1604-domain-containing protein</fullName>
    </submittedName>
</protein>
<feature type="compositionally biased region" description="Basic and acidic residues" evidence="1">
    <location>
        <begin position="227"/>
        <end position="238"/>
    </location>
</feature>
<evidence type="ECO:0000313" key="3">
    <source>
        <dbReference type="EMBL" id="KXN64641.1"/>
    </source>
</evidence>
<gene>
    <name evidence="3" type="ORF">CONCODRAFT_88059</name>
</gene>
<dbReference type="PANTHER" id="PTHR13384:SF19">
    <property type="entry name" value="G PATCH DOMAIN-CONTAINING PROTEIN 1"/>
    <property type="match status" value="1"/>
</dbReference>
<keyword evidence="4" id="KW-1185">Reference proteome</keyword>